<organism evidence="5 6">
    <name type="scientific">Shewanella denitrificans (strain OS217 / ATCC BAA-1090 / DSM 15013)</name>
    <dbReference type="NCBI Taxonomy" id="318161"/>
    <lineage>
        <taxon>Bacteria</taxon>
        <taxon>Pseudomonadati</taxon>
        <taxon>Pseudomonadota</taxon>
        <taxon>Gammaproteobacteria</taxon>
        <taxon>Alteromonadales</taxon>
        <taxon>Shewanellaceae</taxon>
        <taxon>Shewanella</taxon>
    </lineage>
</organism>
<evidence type="ECO:0000256" key="2">
    <source>
        <dbReference type="ARBA" id="ARBA00022837"/>
    </source>
</evidence>
<dbReference type="Proteomes" id="UP000001982">
    <property type="component" value="Chromosome"/>
</dbReference>
<evidence type="ECO:0000313" key="6">
    <source>
        <dbReference type="Proteomes" id="UP000001982"/>
    </source>
</evidence>
<proteinExistence type="predicted"/>
<keyword evidence="3" id="KW-0732">Signal</keyword>
<dbReference type="InterPro" id="IPR036465">
    <property type="entry name" value="vWFA_dom_sf"/>
</dbReference>
<dbReference type="eggNOG" id="COG3419">
    <property type="taxonomic scope" value="Bacteria"/>
</dbReference>
<evidence type="ECO:0000256" key="3">
    <source>
        <dbReference type="SAM" id="SignalP"/>
    </source>
</evidence>
<sequence length="1190" mass="127740">MLTRICGFSVFFAVLMGAATSHADDTELYVFESSSRSGARPQVMIIFDNSGSMRTVEPDATAFYDPNVIYPAVGSGNALQERMVYFTKGGIDNTAMPVPDSPSESRRFLSDINGCETSWNYLNTYGVFTGFFREYSFSGQNGTWQEVPDNNGANVTVIDCFDDIEAKKWKNAPGQPTGFPVDSAGNKQNPIRYTPISASSTQAQIDAAIIKAKQTGFGTGKALTLYTDNYLRWYHGDQANVPKSRLDIAKEVIKNTIVTTPSVDFGLTVFNINAFSEGDADGGRIVSGIKTMTEANKLALLNTVAGLDPETNTPLCETLYEVQQYFGGKTLTFGNKDKKPSGYSYTPNTPPRDTSIEQSGKYISPFKECQNLAYVVYITDGVPTLDQNANNLVKALPNADQTAYKNTNPNFSSYLPNLAQWMNNNDVNANLVGEQKVKTFTIGFSDGAADAAPLLIKTAELGGGKYFAAKGAAQLQAALQQVFTDILEVNASFTSPSIASNNFDRTETFDSVYYAMFLPNRGPRWSGNLKKFKVTSGGKIIDSKSVEAIGSDGNIKSSACSFWTSSAICASSSDGGDGNDVTIGGTAEALRQTANRKILSNLSGGLVSLTKSAAATVAGGNANLATYIGVDETSLDAHFDWLKGADVDDDNANNNRTENRRDIMGDPLHSKPLALNFGSESTPDIRVILGTNHGFLHMFKDAGTTVTESWAFMPYELLPNIRPLKANVPSGVHSVYGMDSSPVAYVKRSASGSIEKAWLFVGMRRGGKSYYAIDITNPDNPSFMWKVDANSAGMSELGQTWAKPVIAFIPGWPTGNADAGSAKPVLIVGAGYSPATKDGAAVGTDDSNGRGAFVLDAETGALVHAFGTSSGSNATKLPGITDSVPNSVALLDSNNDRLTDRIYLTDTGANVWRIDMPSANPSDSTRPWTAFKFASLGGSSVATDRRFFAEATVAKTVFTNIAQVTTTDAQGQSTTVISHQNIPYDAVVIGSGNRPHPSDKGRTDMFFTLQDRNVSSKSFNGTTGNEIPVVLTKDDLYDVTSAPPVGEAQNLAFGAKRGWYYAFGSLGEKSLSAAAIIRGRVFFTSYVPGDSSSSNQCLVAGVGRLYGFDLHKGTRSYTQTYFEMGERVPDTPQLVIPPGGKKYMYLIGIGDAGDDMVKKDPDPEDDPEDCVENCVGDGLQTNKIYYHVSE</sequence>
<dbReference type="Pfam" id="PF05567">
    <property type="entry name" value="T4P_PilY1"/>
    <property type="match status" value="1"/>
</dbReference>
<evidence type="ECO:0000259" key="4">
    <source>
        <dbReference type="Pfam" id="PF05567"/>
    </source>
</evidence>
<reference evidence="5 6" key="1">
    <citation type="submission" date="2006-03" db="EMBL/GenBank/DDBJ databases">
        <title>Complete sequence of Shewanella denitrificans OS217.</title>
        <authorList>
            <consortium name="US DOE Joint Genome Institute"/>
            <person name="Copeland A."/>
            <person name="Lucas S."/>
            <person name="Lapidus A."/>
            <person name="Barry K."/>
            <person name="Detter J.C."/>
            <person name="Glavina del Rio T."/>
            <person name="Hammon N."/>
            <person name="Israni S."/>
            <person name="Dalin E."/>
            <person name="Tice H."/>
            <person name="Pitluck S."/>
            <person name="Brettin T."/>
            <person name="Bruce D."/>
            <person name="Han C."/>
            <person name="Tapia R."/>
            <person name="Gilna P."/>
            <person name="Kiss H."/>
            <person name="Schmutz J."/>
            <person name="Larimer F."/>
            <person name="Land M."/>
            <person name="Hauser L."/>
            <person name="Kyrpides N."/>
            <person name="Lykidis A."/>
            <person name="Richardson P."/>
        </authorList>
    </citation>
    <scope>NUCLEOTIDE SEQUENCE [LARGE SCALE GENOMIC DNA]</scope>
    <source>
        <strain evidence="6">OS217 / ATCC BAA-1090 / DSM 15013</strain>
    </source>
</reference>
<dbReference type="RefSeq" id="WP_011497145.1">
    <property type="nucleotide sequence ID" value="NC_007954.1"/>
</dbReference>
<gene>
    <name evidence="5" type="ordered locus">Sden_2716</name>
</gene>
<protein>
    <submittedName>
        <fullName evidence="5">Type IV pilin biogenesis protein, putative</fullName>
    </submittedName>
</protein>
<evidence type="ECO:0000256" key="1">
    <source>
        <dbReference type="ARBA" id="ARBA00022723"/>
    </source>
</evidence>
<keyword evidence="6" id="KW-1185">Reference proteome</keyword>
<dbReference type="Gene3D" id="3.40.50.410">
    <property type="entry name" value="von Willebrand factor, type A domain"/>
    <property type="match status" value="1"/>
</dbReference>
<keyword evidence="2" id="KW-0106">Calcium</keyword>
<name>Q12KN1_SHEDO</name>
<dbReference type="HOGENOM" id="CLU_004773_0_0_6"/>
<dbReference type="GO" id="GO:0046872">
    <property type="term" value="F:metal ion binding"/>
    <property type="evidence" value="ECO:0007669"/>
    <property type="project" value="UniProtKB-KW"/>
</dbReference>
<accession>Q12KN1</accession>
<dbReference type="OrthoDB" id="7156875at2"/>
<dbReference type="AlphaFoldDB" id="Q12KN1"/>
<keyword evidence="1" id="KW-0479">Metal-binding</keyword>
<dbReference type="SUPFAM" id="SSF53300">
    <property type="entry name" value="vWA-like"/>
    <property type="match status" value="1"/>
</dbReference>
<evidence type="ECO:0000313" key="5">
    <source>
        <dbReference type="EMBL" id="ABE55995.1"/>
    </source>
</evidence>
<feature type="signal peptide" evidence="3">
    <location>
        <begin position="1"/>
        <end position="23"/>
    </location>
</feature>
<feature type="chain" id="PRO_5004181498" evidence="3">
    <location>
        <begin position="24"/>
        <end position="1190"/>
    </location>
</feature>
<dbReference type="EMBL" id="CP000302">
    <property type="protein sequence ID" value="ABE55995.1"/>
    <property type="molecule type" value="Genomic_DNA"/>
</dbReference>
<dbReference type="KEGG" id="sdn:Sden_2716"/>
<dbReference type="InterPro" id="IPR008707">
    <property type="entry name" value="B-propeller_PilY1"/>
</dbReference>
<feature type="domain" description="PilY1 beta-propeller" evidence="4">
    <location>
        <begin position="682"/>
        <end position="993"/>
    </location>
</feature>
<dbReference type="STRING" id="318161.Sden_2716"/>